<proteinExistence type="predicted"/>
<name>A0A4P2VLQ0_FLUSA</name>
<keyword evidence="2" id="KW-1185">Reference proteome</keyword>
<evidence type="ECO:0000313" key="2">
    <source>
        <dbReference type="Proteomes" id="UP000291236"/>
    </source>
</evidence>
<sequence length="68" mass="8080">MTIFSFSLLAMAIPEKKLEKSIETKAPFSILRVIFIRCLQKVGWIAQNKTMQKLQSEFEYIENENYYQ</sequence>
<dbReference type="Proteomes" id="UP000291236">
    <property type="component" value="Chromosome"/>
</dbReference>
<evidence type="ECO:0000313" key="1">
    <source>
        <dbReference type="EMBL" id="BBH52730.1"/>
    </source>
</evidence>
<dbReference type="EMBL" id="AP019368">
    <property type="protein sequence ID" value="BBH52730.1"/>
    <property type="molecule type" value="Genomic_DNA"/>
</dbReference>
<reference evidence="1 2" key="1">
    <citation type="submission" date="2018-12" db="EMBL/GenBank/DDBJ databases">
        <title>Rubrispira sanarue gen. nov., sp., nov., a member of the order Silvanigrellales, isolated from a brackish lake in Hamamatsu Japan.</title>
        <authorList>
            <person name="Maejima Y."/>
            <person name="Iino T."/>
            <person name="Muraguchi Y."/>
            <person name="Fukuda K."/>
            <person name="Nojiri H."/>
            <person name="Ohkuma M."/>
            <person name="Moriuchi R."/>
            <person name="Dohra H."/>
            <person name="Kimbara K."/>
            <person name="Shintani M."/>
        </authorList>
    </citation>
    <scope>NUCLEOTIDE SEQUENCE [LARGE SCALE GENOMIC DNA]</scope>
    <source>
        <strain evidence="1 2">RF1110005</strain>
    </source>
</reference>
<organism evidence="1 2">
    <name type="scientific">Fluviispira sanaruensis</name>
    <dbReference type="NCBI Taxonomy" id="2493639"/>
    <lineage>
        <taxon>Bacteria</taxon>
        <taxon>Pseudomonadati</taxon>
        <taxon>Bdellovibrionota</taxon>
        <taxon>Oligoflexia</taxon>
        <taxon>Silvanigrellales</taxon>
        <taxon>Silvanigrellaceae</taxon>
        <taxon>Fluviispira</taxon>
    </lineage>
</organism>
<dbReference type="KEGG" id="sbf:JCM31447_11720"/>
<dbReference type="AlphaFoldDB" id="A0A4P2VLQ0"/>
<accession>A0A4P2VLQ0</accession>
<protein>
    <submittedName>
        <fullName evidence="1">Uncharacterized protein</fullName>
    </submittedName>
</protein>
<gene>
    <name evidence="1" type="ORF">JCM31447_11720</name>
</gene>